<evidence type="ECO:0000256" key="2">
    <source>
        <dbReference type="ARBA" id="ARBA00006459"/>
    </source>
</evidence>
<comment type="similarity">
    <text evidence="2">Belongs to the sodium:neurotransmitter symporter (SNF) (TC 2.A.22) family.</text>
</comment>
<feature type="transmembrane region" description="Helical" evidence="8">
    <location>
        <begin position="394"/>
        <end position="415"/>
    </location>
</feature>
<dbReference type="SUPFAM" id="SSF161070">
    <property type="entry name" value="SNF-like"/>
    <property type="match status" value="1"/>
</dbReference>
<dbReference type="Pfam" id="PF00209">
    <property type="entry name" value="SNF"/>
    <property type="match status" value="1"/>
</dbReference>
<feature type="transmembrane region" description="Helical" evidence="8">
    <location>
        <begin position="228"/>
        <end position="247"/>
    </location>
</feature>
<dbReference type="PROSITE" id="PS50267">
    <property type="entry name" value="NA_NEUROTRAN_SYMP_3"/>
    <property type="match status" value="1"/>
</dbReference>
<feature type="transmembrane region" description="Helical" evidence="8">
    <location>
        <begin position="36"/>
        <end position="54"/>
    </location>
</feature>
<protein>
    <submittedName>
        <fullName evidence="9">SLC6A7</fullName>
    </submittedName>
</protein>
<feature type="transmembrane region" description="Helical" evidence="8">
    <location>
        <begin position="298"/>
        <end position="321"/>
    </location>
</feature>
<sequence>MQYNSGMIKCCVHLAGSLHIMAKETEREVWSRPAEFILSCIGLTVGLGNFWKFPYVAYENGGSAFLIPYVFAHIICGHVILLLEIGLGQFTSRGPLHAFEFIPIGKGVSLATIISCFYISSYFSIIVAYAFFYLENSFYSPLPWSKCLKWWGATHLCNESRTQIVCIEKLESGIQKSDRESHTNLSFRDISDQCIDIGVQSPSQQFWDIYVTRVSKGIEEIGSPKLSIVSWLFITWTMLFLCLFKGLKLTGKVSYFTATGPYILLFIFAVHGLTLEGSEKGLRLLFIPHWDRLLDLRVWTAAVEQFCFSLGTSVGALTSYGSYNRFNYPLRKAVIIISLADFVASLLGGIATFSVIGHLAFVLNRNIETVITQGYGLIFVTYPLALNDFWFSNLWAFLFFFIFILLAVDSIYALLMNIMTSLEDQYPITRVYNKWLALIVCSTMFAVSIIYTTNVHVLVLVDYFSGRLALLINAFFECVLVMWVYGAKCFFQNLSFMLNAKFGLFHTLICAFSIPIFLGALSIYGIVNLRHTEFHGVAFAIGLIILFSIILQPIIVLVILVLKNYPDLRKLVTPKSTWGPANYDDYIEWTNYRALITINDRST</sequence>
<feature type="transmembrane region" description="Helical" evidence="8">
    <location>
        <begin position="259"/>
        <end position="278"/>
    </location>
</feature>
<keyword evidence="6 8" id="KW-1133">Transmembrane helix</keyword>
<keyword evidence="3" id="KW-0813">Transport</keyword>
<organism evidence="9 10">
    <name type="scientific">Cordylochernes scorpioides</name>
    <dbReference type="NCBI Taxonomy" id="51811"/>
    <lineage>
        <taxon>Eukaryota</taxon>
        <taxon>Metazoa</taxon>
        <taxon>Ecdysozoa</taxon>
        <taxon>Arthropoda</taxon>
        <taxon>Chelicerata</taxon>
        <taxon>Arachnida</taxon>
        <taxon>Pseudoscorpiones</taxon>
        <taxon>Cheliferoidea</taxon>
        <taxon>Chernetidae</taxon>
        <taxon>Cordylochernes</taxon>
    </lineage>
</organism>
<dbReference type="PANTHER" id="PTHR11616:SF236">
    <property type="entry name" value="TRANSPORTER"/>
    <property type="match status" value="1"/>
</dbReference>
<feature type="transmembrane region" description="Helical" evidence="8">
    <location>
        <begin position="435"/>
        <end position="458"/>
    </location>
</feature>
<proteinExistence type="inferred from homology"/>
<dbReference type="PRINTS" id="PR00176">
    <property type="entry name" value="NANEUSMPORT"/>
</dbReference>
<keyword evidence="4 8" id="KW-0812">Transmembrane</keyword>
<evidence type="ECO:0000256" key="4">
    <source>
        <dbReference type="ARBA" id="ARBA00022692"/>
    </source>
</evidence>
<feature type="transmembrane region" description="Helical" evidence="8">
    <location>
        <begin position="66"/>
        <end position="87"/>
    </location>
</feature>
<evidence type="ECO:0000256" key="5">
    <source>
        <dbReference type="ARBA" id="ARBA00022847"/>
    </source>
</evidence>
<dbReference type="InterPro" id="IPR000175">
    <property type="entry name" value="Na/ntran_symport"/>
</dbReference>
<feature type="transmembrane region" description="Helical" evidence="8">
    <location>
        <begin position="503"/>
        <end position="527"/>
    </location>
</feature>
<keyword evidence="7 8" id="KW-0472">Membrane</keyword>
<accession>A0ABY6KVX0</accession>
<keyword evidence="5" id="KW-0769">Symport</keyword>
<evidence type="ECO:0000256" key="3">
    <source>
        <dbReference type="ARBA" id="ARBA00022448"/>
    </source>
</evidence>
<feature type="transmembrane region" description="Helical" evidence="8">
    <location>
        <begin position="333"/>
        <end position="356"/>
    </location>
</feature>
<evidence type="ECO:0000313" key="10">
    <source>
        <dbReference type="Proteomes" id="UP001235939"/>
    </source>
</evidence>
<dbReference type="PANTHER" id="PTHR11616">
    <property type="entry name" value="SODIUM/CHLORIDE DEPENDENT TRANSPORTER"/>
    <property type="match status" value="1"/>
</dbReference>
<feature type="transmembrane region" description="Helical" evidence="8">
    <location>
        <begin position="470"/>
        <end position="491"/>
    </location>
</feature>
<dbReference type="EMBL" id="CP092871">
    <property type="protein sequence ID" value="UYV72032.1"/>
    <property type="molecule type" value="Genomic_DNA"/>
</dbReference>
<evidence type="ECO:0000256" key="6">
    <source>
        <dbReference type="ARBA" id="ARBA00022989"/>
    </source>
</evidence>
<dbReference type="Proteomes" id="UP001235939">
    <property type="component" value="Chromosome 09"/>
</dbReference>
<reference evidence="9 10" key="1">
    <citation type="submission" date="2022-01" db="EMBL/GenBank/DDBJ databases">
        <title>A chromosomal length assembly of Cordylochernes scorpioides.</title>
        <authorList>
            <person name="Zeh D."/>
            <person name="Zeh J."/>
        </authorList>
    </citation>
    <scope>NUCLEOTIDE SEQUENCE [LARGE SCALE GENOMIC DNA]</scope>
    <source>
        <strain evidence="9">IN4F17</strain>
        <tissue evidence="9">Whole Body</tissue>
    </source>
</reference>
<evidence type="ECO:0000256" key="1">
    <source>
        <dbReference type="ARBA" id="ARBA00004141"/>
    </source>
</evidence>
<gene>
    <name evidence="9" type="ORF">LAZ67_9001595</name>
</gene>
<comment type="subcellular location">
    <subcellularLocation>
        <location evidence="1">Membrane</location>
        <topology evidence="1">Multi-pass membrane protein</topology>
    </subcellularLocation>
</comment>
<dbReference type="InterPro" id="IPR037272">
    <property type="entry name" value="SNS_sf"/>
</dbReference>
<evidence type="ECO:0000256" key="8">
    <source>
        <dbReference type="SAM" id="Phobius"/>
    </source>
</evidence>
<feature type="transmembrane region" description="Helical" evidence="8">
    <location>
        <begin position="539"/>
        <end position="562"/>
    </location>
</feature>
<evidence type="ECO:0000256" key="7">
    <source>
        <dbReference type="ARBA" id="ARBA00023136"/>
    </source>
</evidence>
<keyword evidence="10" id="KW-1185">Reference proteome</keyword>
<feature type="transmembrane region" description="Helical" evidence="8">
    <location>
        <begin position="108"/>
        <end position="134"/>
    </location>
</feature>
<evidence type="ECO:0000313" key="9">
    <source>
        <dbReference type="EMBL" id="UYV72032.1"/>
    </source>
</evidence>
<name>A0ABY6KVX0_9ARAC</name>